<organism evidence="1 2">
    <name type="scientific">Sclerotinia sclerotiorum (strain ATCC 18683 / 1980 / Ss-1)</name>
    <name type="common">White mold</name>
    <name type="synonym">Whetzelinia sclerotiorum</name>
    <dbReference type="NCBI Taxonomy" id="665079"/>
    <lineage>
        <taxon>Eukaryota</taxon>
        <taxon>Fungi</taxon>
        <taxon>Dikarya</taxon>
        <taxon>Ascomycota</taxon>
        <taxon>Pezizomycotina</taxon>
        <taxon>Leotiomycetes</taxon>
        <taxon>Helotiales</taxon>
        <taxon>Sclerotiniaceae</taxon>
        <taxon>Sclerotinia</taxon>
    </lineage>
</organism>
<evidence type="ECO:0000313" key="2">
    <source>
        <dbReference type="Proteomes" id="UP000177798"/>
    </source>
</evidence>
<protein>
    <submittedName>
        <fullName evidence="1">Uncharacterized protein</fullName>
    </submittedName>
</protein>
<evidence type="ECO:0000313" key="1">
    <source>
        <dbReference type="EMBL" id="APA08037.1"/>
    </source>
</evidence>
<dbReference type="OrthoDB" id="10257049at2759"/>
<dbReference type="AlphaFoldDB" id="A0A1D9PZC4"/>
<reference evidence="2" key="1">
    <citation type="journal article" date="2017" name="Genome Biol. Evol.">
        <title>The complete genome sequence of the phytopathogenic fungus Sclerotinia sclerotiorum reveals insights into the genome architecture of broad host range pathogens.</title>
        <authorList>
            <person name="Derbyshire M."/>
            <person name="Denton-Giles M."/>
            <person name="Hegedus D."/>
            <person name="Seifbarghy S."/>
            <person name="Rollins J."/>
            <person name="van Kan J."/>
            <person name="Seidl M.F."/>
            <person name="Faino L."/>
            <person name="Mbengue M."/>
            <person name="Navaud O."/>
            <person name="Raffaele S."/>
            <person name="Hammond-Kosack K."/>
            <person name="Heard S."/>
            <person name="Oliver R."/>
        </authorList>
    </citation>
    <scope>NUCLEOTIDE SEQUENCE [LARGE SCALE GENOMIC DNA]</scope>
    <source>
        <strain evidence="2">ATCC 18683 / 1980 / Ss-1</strain>
    </source>
</reference>
<dbReference type="KEGG" id="ssl:SS1G_00320"/>
<accession>A0A1D9PZC4</accession>
<sequence length="58" mass="6363">MRSRQDQTELGAWLFNEWLQTVIQEGAVVESPKIRLVEGSTGATATQKVFGTFKAGHG</sequence>
<dbReference type="RefSeq" id="XP_001598234.1">
    <property type="nucleotide sequence ID" value="XM_001598184.1"/>
</dbReference>
<gene>
    <name evidence="1" type="ORF">sscle_03g028070</name>
</gene>
<dbReference type="EMBL" id="CP017816">
    <property type="protein sequence ID" value="APA08037.1"/>
    <property type="molecule type" value="Genomic_DNA"/>
</dbReference>
<dbReference type="Proteomes" id="UP000177798">
    <property type="component" value="Chromosome 3"/>
</dbReference>
<name>A0A1D9PZC4_SCLS1</name>
<proteinExistence type="predicted"/>
<dbReference type="VEuPathDB" id="FungiDB:sscle_03g028070"/>